<protein>
    <recommendedName>
        <fullName evidence="3">Phage P1-related protein</fullName>
    </recommendedName>
</protein>
<proteinExistence type="predicted"/>
<organism evidence="1 2">
    <name type="scientific">Rhodonellum ikkaensis</name>
    <dbReference type="NCBI Taxonomy" id="336829"/>
    <lineage>
        <taxon>Bacteria</taxon>
        <taxon>Pseudomonadati</taxon>
        <taxon>Bacteroidota</taxon>
        <taxon>Cytophagia</taxon>
        <taxon>Cytophagales</taxon>
        <taxon>Cytophagaceae</taxon>
        <taxon>Rhodonellum</taxon>
    </lineage>
</organism>
<comment type="caution">
    <text evidence="1">The sequence shown here is derived from an EMBL/GenBank/DDBJ whole genome shotgun (WGS) entry which is preliminary data.</text>
</comment>
<evidence type="ECO:0008006" key="3">
    <source>
        <dbReference type="Google" id="ProtNLM"/>
    </source>
</evidence>
<sequence length="165" mass="20117">MLELDELEDLFDDLDIDGPTPDQLYKIYGIFLRDFDQKPLIIKGKQLTFNRNRSNHPLCKGKFQCFEHIITRESKIAGRRNFDRERSNKLHWIRPILSNVTDSRIKCFEKINDKRENQHFYWYEEKSFIVILREINSNLMLITSFSVDKYEKNKFRKWYEESNKK</sequence>
<dbReference type="EMBL" id="FNQC01000016">
    <property type="protein sequence ID" value="SDZ47684.1"/>
    <property type="molecule type" value="Genomic_DNA"/>
</dbReference>
<evidence type="ECO:0000313" key="1">
    <source>
        <dbReference type="EMBL" id="SDZ47684.1"/>
    </source>
</evidence>
<dbReference type="Proteomes" id="UP000199663">
    <property type="component" value="Unassembled WGS sequence"/>
</dbReference>
<accession>A0A1H3TBT4</accession>
<keyword evidence="2" id="KW-1185">Reference proteome</keyword>
<name>A0A1H3TBT4_9BACT</name>
<reference evidence="1 2" key="1">
    <citation type="submission" date="2016-10" db="EMBL/GenBank/DDBJ databases">
        <authorList>
            <person name="Varghese N."/>
            <person name="Submissions S."/>
        </authorList>
    </citation>
    <scope>NUCLEOTIDE SEQUENCE [LARGE SCALE GENOMIC DNA]</scope>
    <source>
        <strain evidence="1 2">DSM 17997</strain>
    </source>
</reference>
<dbReference type="RefSeq" id="WP_019599745.1">
    <property type="nucleotide sequence ID" value="NZ_FNQC01000016.1"/>
</dbReference>
<evidence type="ECO:0000313" key="2">
    <source>
        <dbReference type="Proteomes" id="UP000199663"/>
    </source>
</evidence>
<gene>
    <name evidence="1" type="ORF">SAMN05444412_11668</name>
</gene>